<dbReference type="Gene3D" id="4.10.60.10">
    <property type="entry name" value="Zinc finger, CCHC-type"/>
    <property type="match status" value="1"/>
</dbReference>
<sequence length="246" mass="28486">MADMKNLYGFEKLNNQNYSVWAFKMKMLLIKEDLWMTIEGNIPEGIDAREIHKKHEKALSMIALMVENDQVTLIKDSKSGKAAWCILKAYHQQTAMGFKVRIFKRLFRIRLPRGGDMQKHIQTISEMTTDLQDRGVELTDEVIVSVFLASLNEEWDPLVTAIEAWDSARLTVANVKAKLLDEWDRKKNNGECVAESDDVALKVQPKYDFTCYYCQKPGHLKRNCPIYNAVKMNQNKESAKESRYKN</sequence>
<dbReference type="InterPro" id="IPR036875">
    <property type="entry name" value="Znf_CCHC_sf"/>
</dbReference>
<dbReference type="GO" id="GO:0008270">
    <property type="term" value="F:zinc ion binding"/>
    <property type="evidence" value="ECO:0007669"/>
    <property type="project" value="UniProtKB-KW"/>
</dbReference>
<dbReference type="PANTHER" id="PTHR35317">
    <property type="entry name" value="OS04G0629600 PROTEIN"/>
    <property type="match status" value="1"/>
</dbReference>
<proteinExistence type="predicted"/>
<name>A0A336KVP2_CULSO</name>
<dbReference type="SMART" id="SM00343">
    <property type="entry name" value="ZnF_C2HC"/>
    <property type="match status" value="1"/>
</dbReference>
<keyword evidence="1" id="KW-0862">Zinc</keyword>
<dbReference type="AlphaFoldDB" id="A0A336KVP2"/>
<evidence type="ECO:0000313" key="3">
    <source>
        <dbReference type="EMBL" id="SSX07615.1"/>
    </source>
</evidence>
<gene>
    <name evidence="3" type="primary">CSON014982</name>
</gene>
<dbReference type="VEuPathDB" id="VectorBase:CSON014982"/>
<dbReference type="EMBL" id="UFQS01000911">
    <property type="protein sequence ID" value="SSX07615.1"/>
    <property type="molecule type" value="Genomic_DNA"/>
</dbReference>
<accession>A0A336KVP2</accession>
<evidence type="ECO:0000313" key="4">
    <source>
        <dbReference type="EMBL" id="SSX27953.1"/>
    </source>
</evidence>
<protein>
    <submittedName>
        <fullName evidence="3">CSON014982 protein</fullName>
    </submittedName>
</protein>
<evidence type="ECO:0000259" key="2">
    <source>
        <dbReference type="PROSITE" id="PS50158"/>
    </source>
</evidence>
<dbReference type="InterPro" id="IPR001878">
    <property type="entry name" value="Znf_CCHC"/>
</dbReference>
<dbReference type="SUPFAM" id="SSF57756">
    <property type="entry name" value="Retrovirus zinc finger-like domains"/>
    <property type="match status" value="1"/>
</dbReference>
<dbReference type="OMA" id="CVAIESR"/>
<reference evidence="3" key="1">
    <citation type="submission" date="2018-04" db="EMBL/GenBank/DDBJ databases">
        <authorList>
            <person name="Go L.Y."/>
            <person name="Mitchell J.A."/>
        </authorList>
    </citation>
    <scope>NUCLEOTIDE SEQUENCE</scope>
    <source>
        <tissue evidence="3">Whole organism</tissue>
    </source>
</reference>
<dbReference type="Pfam" id="PF00098">
    <property type="entry name" value="zf-CCHC"/>
    <property type="match status" value="1"/>
</dbReference>
<dbReference type="Pfam" id="PF14223">
    <property type="entry name" value="Retrotran_gag_2"/>
    <property type="match status" value="1"/>
</dbReference>
<evidence type="ECO:0000256" key="1">
    <source>
        <dbReference type="PROSITE-ProRule" id="PRU00047"/>
    </source>
</evidence>
<feature type="domain" description="CCHC-type" evidence="2">
    <location>
        <begin position="211"/>
        <end position="225"/>
    </location>
</feature>
<keyword evidence="1" id="KW-0863">Zinc-finger</keyword>
<dbReference type="EMBL" id="UFQT01000911">
    <property type="protein sequence ID" value="SSX27953.1"/>
    <property type="molecule type" value="Genomic_DNA"/>
</dbReference>
<dbReference type="PROSITE" id="PS50158">
    <property type="entry name" value="ZF_CCHC"/>
    <property type="match status" value="1"/>
</dbReference>
<keyword evidence="1" id="KW-0479">Metal-binding</keyword>
<dbReference type="GO" id="GO:0003676">
    <property type="term" value="F:nucleic acid binding"/>
    <property type="evidence" value="ECO:0007669"/>
    <property type="project" value="InterPro"/>
</dbReference>
<dbReference type="PANTHER" id="PTHR35317:SF40">
    <property type="entry name" value="CCHC-TYPE DOMAIN-CONTAINING PROTEIN"/>
    <property type="match status" value="1"/>
</dbReference>
<reference evidence="4" key="2">
    <citation type="submission" date="2018-07" db="EMBL/GenBank/DDBJ databases">
        <authorList>
            <person name="Quirk P.G."/>
            <person name="Krulwich T.A."/>
        </authorList>
    </citation>
    <scope>NUCLEOTIDE SEQUENCE</scope>
</reference>
<organism evidence="3">
    <name type="scientific">Culicoides sonorensis</name>
    <name type="common">Biting midge</name>
    <dbReference type="NCBI Taxonomy" id="179676"/>
    <lineage>
        <taxon>Eukaryota</taxon>
        <taxon>Metazoa</taxon>
        <taxon>Ecdysozoa</taxon>
        <taxon>Arthropoda</taxon>
        <taxon>Hexapoda</taxon>
        <taxon>Insecta</taxon>
        <taxon>Pterygota</taxon>
        <taxon>Neoptera</taxon>
        <taxon>Endopterygota</taxon>
        <taxon>Diptera</taxon>
        <taxon>Nematocera</taxon>
        <taxon>Chironomoidea</taxon>
        <taxon>Ceratopogonidae</taxon>
        <taxon>Ceratopogoninae</taxon>
        <taxon>Culicoides</taxon>
        <taxon>Monoculicoides</taxon>
    </lineage>
</organism>